<dbReference type="AlphaFoldDB" id="A0A7C9PIY1"/>
<dbReference type="GO" id="GO:0003723">
    <property type="term" value="F:RNA binding"/>
    <property type="evidence" value="ECO:0007669"/>
    <property type="project" value="InterPro"/>
</dbReference>
<dbReference type="GO" id="GO:0140098">
    <property type="term" value="F:catalytic activity, acting on RNA"/>
    <property type="evidence" value="ECO:0007669"/>
    <property type="project" value="UniProtKB-ARBA"/>
</dbReference>
<dbReference type="Pfam" id="PF00849">
    <property type="entry name" value="PseudoU_synth_2"/>
    <property type="match status" value="1"/>
</dbReference>
<dbReference type="PANTHER" id="PTHR21600">
    <property type="entry name" value="MITOCHONDRIAL RNA PSEUDOURIDINE SYNTHASE"/>
    <property type="match status" value="1"/>
</dbReference>
<dbReference type="InterPro" id="IPR006224">
    <property type="entry name" value="PsdUridine_synth_RluA-like_CS"/>
</dbReference>
<dbReference type="InterPro" id="IPR050188">
    <property type="entry name" value="RluA_PseudoU_synthase"/>
</dbReference>
<dbReference type="GO" id="GO:0000455">
    <property type="term" value="P:enzyme-directed rRNA pseudouridine synthesis"/>
    <property type="evidence" value="ECO:0007669"/>
    <property type="project" value="TreeGrafter"/>
</dbReference>
<dbReference type="InterPro" id="IPR020103">
    <property type="entry name" value="PsdUridine_synth_cat_dom_sf"/>
</dbReference>
<dbReference type="RefSeq" id="WP_163459225.1">
    <property type="nucleotide sequence ID" value="NZ_JAAGOH010000029.1"/>
</dbReference>
<evidence type="ECO:0000259" key="1">
    <source>
        <dbReference type="Pfam" id="PF00849"/>
    </source>
</evidence>
<dbReference type="GO" id="GO:0009982">
    <property type="term" value="F:pseudouridine synthase activity"/>
    <property type="evidence" value="ECO:0007669"/>
    <property type="project" value="InterPro"/>
</dbReference>
<feature type="domain" description="Pseudouridine synthase RsuA/RluA-like" evidence="1">
    <location>
        <begin position="114"/>
        <end position="267"/>
    </location>
</feature>
<gene>
    <name evidence="2" type="ORF">G3A44_18435</name>
</gene>
<proteinExistence type="predicted"/>
<dbReference type="Proteomes" id="UP000484255">
    <property type="component" value="Unassembled WGS sequence"/>
</dbReference>
<keyword evidence="3" id="KW-1185">Reference proteome</keyword>
<dbReference type="EMBL" id="JAAGOH010000029">
    <property type="protein sequence ID" value="NDY93175.1"/>
    <property type="molecule type" value="Genomic_DNA"/>
</dbReference>
<protein>
    <submittedName>
        <fullName evidence="2">Pseudouridine synthase</fullName>
    </submittedName>
</protein>
<dbReference type="Gene3D" id="3.30.2350.10">
    <property type="entry name" value="Pseudouridine synthase"/>
    <property type="match status" value="1"/>
</dbReference>
<reference evidence="2 3" key="1">
    <citation type="submission" date="2020-02" db="EMBL/GenBank/DDBJ databases">
        <title>Ideonella bacterium strain TBM-1.</title>
        <authorList>
            <person name="Chen W.-M."/>
        </authorList>
    </citation>
    <scope>NUCLEOTIDE SEQUENCE [LARGE SCALE GENOMIC DNA]</scope>
    <source>
        <strain evidence="2 3">TBM-1</strain>
    </source>
</reference>
<evidence type="ECO:0000313" key="2">
    <source>
        <dbReference type="EMBL" id="NDY93175.1"/>
    </source>
</evidence>
<dbReference type="PROSITE" id="PS01129">
    <property type="entry name" value="PSI_RLU"/>
    <property type="match status" value="1"/>
</dbReference>
<dbReference type="InterPro" id="IPR006145">
    <property type="entry name" value="PsdUridine_synth_RsuA/RluA"/>
</dbReference>
<comment type="caution">
    <text evidence="2">The sequence shown here is derived from an EMBL/GenBank/DDBJ whole genome shotgun (WGS) entry which is preliminary data.</text>
</comment>
<dbReference type="PANTHER" id="PTHR21600:SF84">
    <property type="entry name" value="PSEUDOURIDINE SYNTHASE RSUA_RLUA-LIKE DOMAIN-CONTAINING PROTEIN"/>
    <property type="match status" value="1"/>
</dbReference>
<sequence length="340" mass="37529">MSRPVPSWRPGPRHGVAASRVAVPSDWGRRWPQCAAPGEVPGPGWADFLAWRLPAVNRLQWQARLAAGEVLDAQGQPLPLQGLAQAGALCWYWREVPDELDLPVRHQVLFEDAQLLVVDKPHFLPMAPKGRHARETLLARLQAERGEPSLTPLHRLDAETAGVVLLGRRPADRAAYQNLFRSRAVHKTYEAVAAVPPGPAAHWPAGHTREALHHLAPGERFPLMAAWPQRPPNSQAQITLLARREGRALFRLAPSTGRTHQLRVQMLALGWPLLGDRLYPTLWPEAAPGAPVDLRRPLQLLARAIAFTDPVSGQARCFESRRTLQAWEDPAGWAGDADGA</sequence>
<dbReference type="SUPFAM" id="SSF55120">
    <property type="entry name" value="Pseudouridine synthase"/>
    <property type="match status" value="1"/>
</dbReference>
<organism evidence="2 3">
    <name type="scientific">Ideonella livida</name>
    <dbReference type="NCBI Taxonomy" id="2707176"/>
    <lineage>
        <taxon>Bacteria</taxon>
        <taxon>Pseudomonadati</taxon>
        <taxon>Pseudomonadota</taxon>
        <taxon>Betaproteobacteria</taxon>
        <taxon>Burkholderiales</taxon>
        <taxon>Sphaerotilaceae</taxon>
        <taxon>Ideonella</taxon>
    </lineage>
</organism>
<evidence type="ECO:0000313" key="3">
    <source>
        <dbReference type="Proteomes" id="UP000484255"/>
    </source>
</evidence>
<name>A0A7C9PIY1_9BURK</name>
<accession>A0A7C9PIY1</accession>